<dbReference type="InterPro" id="IPR036236">
    <property type="entry name" value="Znf_C2H2_sf"/>
</dbReference>
<dbReference type="AlphaFoldDB" id="A0A0E9WP11"/>
<keyword evidence="1" id="KW-0479">Metal-binding</keyword>
<dbReference type="PANTHER" id="PTHR14003:SF23">
    <property type="entry name" value="ZINC FINGER PROTEIN 143"/>
    <property type="match status" value="1"/>
</dbReference>
<organism evidence="8">
    <name type="scientific">Anguilla anguilla</name>
    <name type="common">European freshwater eel</name>
    <name type="synonym">Muraena anguilla</name>
    <dbReference type="NCBI Taxonomy" id="7936"/>
    <lineage>
        <taxon>Eukaryota</taxon>
        <taxon>Metazoa</taxon>
        <taxon>Chordata</taxon>
        <taxon>Craniata</taxon>
        <taxon>Vertebrata</taxon>
        <taxon>Euteleostomi</taxon>
        <taxon>Actinopterygii</taxon>
        <taxon>Neopterygii</taxon>
        <taxon>Teleostei</taxon>
        <taxon>Anguilliformes</taxon>
        <taxon>Anguillidae</taxon>
        <taxon>Anguilla</taxon>
    </lineage>
</organism>
<dbReference type="FunFam" id="3.30.160.60:FF:002005">
    <property type="entry name" value="Zinc finger protein 200"/>
    <property type="match status" value="1"/>
</dbReference>
<dbReference type="GO" id="GO:0005667">
    <property type="term" value="C:transcription regulator complex"/>
    <property type="evidence" value="ECO:0007669"/>
    <property type="project" value="TreeGrafter"/>
</dbReference>
<proteinExistence type="predicted"/>
<dbReference type="GO" id="GO:0000785">
    <property type="term" value="C:chromatin"/>
    <property type="evidence" value="ECO:0007669"/>
    <property type="project" value="TreeGrafter"/>
</dbReference>
<dbReference type="EMBL" id="GBXM01016551">
    <property type="protein sequence ID" value="JAH92026.1"/>
    <property type="molecule type" value="Transcribed_RNA"/>
</dbReference>
<dbReference type="GO" id="GO:0008270">
    <property type="term" value="F:zinc ion binding"/>
    <property type="evidence" value="ECO:0007669"/>
    <property type="project" value="UniProtKB-KW"/>
</dbReference>
<dbReference type="PANTHER" id="PTHR14003">
    <property type="entry name" value="TRANSCRIPTIONAL REPRESSOR PROTEIN YY"/>
    <property type="match status" value="1"/>
</dbReference>
<accession>A0A0E9WP11</accession>
<evidence type="ECO:0000256" key="2">
    <source>
        <dbReference type="ARBA" id="ARBA00022737"/>
    </source>
</evidence>
<dbReference type="Gene3D" id="3.30.160.60">
    <property type="entry name" value="Classic Zinc Finger"/>
    <property type="match status" value="1"/>
</dbReference>
<dbReference type="Pfam" id="PF00096">
    <property type="entry name" value="zf-C2H2"/>
    <property type="match status" value="1"/>
</dbReference>
<keyword evidence="4" id="KW-0862">Zinc</keyword>
<name>A0A0E9WP11_ANGAN</name>
<reference evidence="8" key="2">
    <citation type="journal article" date="2015" name="Fish Shellfish Immunol.">
        <title>Early steps in the European eel (Anguilla anguilla)-Vibrio vulnificus interaction in the gills: Role of the RtxA13 toxin.</title>
        <authorList>
            <person name="Callol A."/>
            <person name="Pajuelo D."/>
            <person name="Ebbesson L."/>
            <person name="Teles M."/>
            <person name="MacKenzie S."/>
            <person name="Amaro C."/>
        </authorList>
    </citation>
    <scope>NUCLEOTIDE SEQUENCE</scope>
</reference>
<dbReference type="PROSITE" id="PS00028">
    <property type="entry name" value="ZINC_FINGER_C2H2_1"/>
    <property type="match status" value="1"/>
</dbReference>
<reference evidence="8" key="1">
    <citation type="submission" date="2014-11" db="EMBL/GenBank/DDBJ databases">
        <authorList>
            <person name="Amaro Gonzalez C."/>
        </authorList>
    </citation>
    <scope>NUCLEOTIDE SEQUENCE</scope>
</reference>
<sequence>MHQKVHTGERPYACAHCGKRFAERSYLRIHQQRNHSLVYSVR</sequence>
<dbReference type="InterPro" id="IPR013087">
    <property type="entry name" value="Znf_C2H2_type"/>
</dbReference>
<dbReference type="GO" id="GO:0031519">
    <property type="term" value="C:PcG protein complex"/>
    <property type="evidence" value="ECO:0007669"/>
    <property type="project" value="TreeGrafter"/>
</dbReference>
<evidence type="ECO:0000256" key="3">
    <source>
        <dbReference type="ARBA" id="ARBA00022771"/>
    </source>
</evidence>
<dbReference type="GO" id="GO:0000978">
    <property type="term" value="F:RNA polymerase II cis-regulatory region sequence-specific DNA binding"/>
    <property type="evidence" value="ECO:0007669"/>
    <property type="project" value="TreeGrafter"/>
</dbReference>
<feature type="domain" description="C2H2-type" evidence="7">
    <location>
        <begin position="12"/>
        <end position="36"/>
    </location>
</feature>
<dbReference type="GO" id="GO:0000981">
    <property type="term" value="F:DNA-binding transcription factor activity, RNA polymerase II-specific"/>
    <property type="evidence" value="ECO:0007669"/>
    <property type="project" value="TreeGrafter"/>
</dbReference>
<dbReference type="SUPFAM" id="SSF57667">
    <property type="entry name" value="beta-beta-alpha zinc fingers"/>
    <property type="match status" value="1"/>
</dbReference>
<protein>
    <recommendedName>
        <fullName evidence="7">C2H2-type domain-containing protein</fullName>
    </recommendedName>
</protein>
<evidence type="ECO:0000256" key="4">
    <source>
        <dbReference type="ARBA" id="ARBA00022833"/>
    </source>
</evidence>
<keyword evidence="5" id="KW-0539">Nucleus</keyword>
<keyword evidence="3 6" id="KW-0863">Zinc-finger</keyword>
<evidence type="ECO:0000259" key="7">
    <source>
        <dbReference type="PROSITE" id="PS50157"/>
    </source>
</evidence>
<dbReference type="PROSITE" id="PS50157">
    <property type="entry name" value="ZINC_FINGER_C2H2_2"/>
    <property type="match status" value="1"/>
</dbReference>
<evidence type="ECO:0000256" key="5">
    <source>
        <dbReference type="ARBA" id="ARBA00023242"/>
    </source>
</evidence>
<evidence type="ECO:0000256" key="6">
    <source>
        <dbReference type="PROSITE-ProRule" id="PRU00042"/>
    </source>
</evidence>
<keyword evidence="2" id="KW-0677">Repeat</keyword>
<evidence type="ECO:0000313" key="8">
    <source>
        <dbReference type="EMBL" id="JAH92026.1"/>
    </source>
</evidence>
<evidence type="ECO:0000256" key="1">
    <source>
        <dbReference type="ARBA" id="ARBA00022723"/>
    </source>
</evidence>